<dbReference type="GO" id="GO:0031012">
    <property type="term" value="C:extracellular matrix"/>
    <property type="evidence" value="ECO:0007669"/>
    <property type="project" value="TreeGrafter"/>
</dbReference>
<comment type="subcellular location">
    <subcellularLocation>
        <location evidence="1">Secreted</location>
    </subcellularLocation>
</comment>
<keyword evidence="6" id="KW-0732">Signal</keyword>
<evidence type="ECO:0000256" key="4">
    <source>
        <dbReference type="PIRSR" id="PIRSR601820-1"/>
    </source>
</evidence>
<evidence type="ECO:0000256" key="3">
    <source>
        <dbReference type="ARBA" id="ARBA00023157"/>
    </source>
</evidence>
<keyword evidence="3 5" id="KW-1015">Disulfide bond</keyword>
<dbReference type="PANTHER" id="PTHR11844:SF33">
    <property type="entry name" value="TISSUE INHIBITOR OF METALLOPROTEINASE"/>
    <property type="match status" value="1"/>
</dbReference>
<dbReference type="GO" id="GO:0002020">
    <property type="term" value="F:protease binding"/>
    <property type="evidence" value="ECO:0007669"/>
    <property type="project" value="TreeGrafter"/>
</dbReference>
<dbReference type="PROSITE" id="PS50189">
    <property type="entry name" value="NTR"/>
    <property type="match status" value="1"/>
</dbReference>
<protein>
    <submittedName>
        <fullName evidence="8">Protease inhibitor-like protein-A</fullName>
    </submittedName>
</protein>
<name>A0A0K0YB15_MYTCO</name>
<feature type="binding site" evidence="4">
    <location>
        <position position="23"/>
    </location>
    <ligand>
        <name>Zn(2+)</name>
        <dbReference type="ChEBI" id="CHEBI:29105"/>
        <note>ligand shared with metalloproteinase partner</note>
    </ligand>
</feature>
<dbReference type="GO" id="GO:0005615">
    <property type="term" value="C:extracellular space"/>
    <property type="evidence" value="ECO:0007669"/>
    <property type="project" value="TreeGrafter"/>
</dbReference>
<dbReference type="EMBL" id="KP757809">
    <property type="protein sequence ID" value="AKS48173.1"/>
    <property type="molecule type" value="mRNA"/>
</dbReference>
<organism evidence="8">
    <name type="scientific">Mytilus coruscus</name>
    <name type="common">Sea mussel</name>
    <dbReference type="NCBI Taxonomy" id="42192"/>
    <lineage>
        <taxon>Eukaryota</taxon>
        <taxon>Metazoa</taxon>
        <taxon>Spiralia</taxon>
        <taxon>Lophotrochozoa</taxon>
        <taxon>Mollusca</taxon>
        <taxon>Bivalvia</taxon>
        <taxon>Autobranchia</taxon>
        <taxon>Pteriomorphia</taxon>
        <taxon>Mytilida</taxon>
        <taxon>Mytiloidea</taxon>
        <taxon>Mytilidae</taxon>
        <taxon>Mytilinae</taxon>
        <taxon>Mytilus</taxon>
    </lineage>
</organism>
<accession>A0A0K0YB15</accession>
<dbReference type="AlphaFoldDB" id="A0A0K0YB15"/>
<keyword evidence="4" id="KW-0862">Zinc</keyword>
<dbReference type="GO" id="GO:0046872">
    <property type="term" value="F:metal ion binding"/>
    <property type="evidence" value="ECO:0007669"/>
    <property type="project" value="UniProtKB-KW"/>
</dbReference>
<keyword evidence="2" id="KW-0964">Secreted</keyword>
<dbReference type="SUPFAM" id="SSF50242">
    <property type="entry name" value="TIMP-like"/>
    <property type="match status" value="1"/>
</dbReference>
<dbReference type="GO" id="GO:0008191">
    <property type="term" value="F:metalloendopeptidase inhibitor activity"/>
    <property type="evidence" value="ECO:0007669"/>
    <property type="project" value="InterPro"/>
</dbReference>
<dbReference type="PANTHER" id="PTHR11844">
    <property type="entry name" value="METALLOPROTEASE INHIBITOR"/>
    <property type="match status" value="1"/>
</dbReference>
<dbReference type="Gene3D" id="2.40.50.120">
    <property type="match status" value="1"/>
</dbReference>
<feature type="disulfide bond" evidence="5">
    <location>
        <begin position="23"/>
        <end position="87"/>
    </location>
</feature>
<evidence type="ECO:0000256" key="2">
    <source>
        <dbReference type="ARBA" id="ARBA00022525"/>
    </source>
</evidence>
<feature type="signal peptide" evidence="6">
    <location>
        <begin position="1"/>
        <end position="22"/>
    </location>
</feature>
<evidence type="ECO:0000256" key="6">
    <source>
        <dbReference type="SAM" id="SignalP"/>
    </source>
</evidence>
<evidence type="ECO:0000256" key="1">
    <source>
        <dbReference type="ARBA" id="ARBA00004613"/>
    </source>
</evidence>
<dbReference type="Pfam" id="PF00965">
    <property type="entry name" value="TIMP"/>
    <property type="match status" value="1"/>
</dbReference>
<proteinExistence type="evidence at transcript level"/>
<evidence type="ECO:0000259" key="7">
    <source>
        <dbReference type="PROSITE" id="PS50189"/>
    </source>
</evidence>
<dbReference type="GO" id="GO:0051045">
    <property type="term" value="P:negative regulation of membrane protein ectodomain proteolysis"/>
    <property type="evidence" value="ECO:0007669"/>
    <property type="project" value="TreeGrafter"/>
</dbReference>
<feature type="domain" description="NTR" evidence="7">
    <location>
        <begin position="23"/>
        <end position="136"/>
    </location>
</feature>
<reference evidence="8" key="1">
    <citation type="submission" date="2015-02" db="EMBL/GenBank/DDBJ databases">
        <authorList>
            <person name="Chooi Y.-H."/>
        </authorList>
    </citation>
    <scope>NUCLEOTIDE SEQUENCE</scope>
    <source>
        <tissue evidence="8">Mantle</tissue>
    </source>
</reference>
<feature type="disulfide bond" evidence="5">
    <location>
        <begin position="25"/>
        <end position="113"/>
    </location>
</feature>
<dbReference type="InterPro" id="IPR008993">
    <property type="entry name" value="TIMP-like_OB-fold"/>
</dbReference>
<feature type="chain" id="PRO_5005455021" evidence="6">
    <location>
        <begin position="23"/>
        <end position="136"/>
    </location>
</feature>
<dbReference type="InterPro" id="IPR001820">
    <property type="entry name" value="TIMP"/>
</dbReference>
<evidence type="ECO:0000256" key="5">
    <source>
        <dbReference type="PIRSR" id="PIRSR601820-3"/>
    </source>
</evidence>
<keyword evidence="4" id="KW-0479">Metal-binding</keyword>
<sequence>MKTPIVTLFGLLLINFISEAYGCECPNPELSKWEHFCDAEFVLRGTVKSKKDCGDPEVVYKVEVKENFLKYHKMDKIIKIRSPVNSCDPRLEIGSEYIITGDVRGEFYYTDRCRWNQEWQTISKTDRTEIESGSLC</sequence>
<dbReference type="InterPro" id="IPR001134">
    <property type="entry name" value="Netrin_domain"/>
</dbReference>
<evidence type="ECO:0000313" key="8">
    <source>
        <dbReference type="EMBL" id="AKS48173.1"/>
    </source>
</evidence>